<proteinExistence type="predicted"/>
<dbReference type="OrthoDB" id="7862028at2"/>
<name>A0A1M5BKY4_LOKAT</name>
<dbReference type="EMBL" id="FQUE01000006">
    <property type="protein sequence ID" value="SHF42917.1"/>
    <property type="molecule type" value="Genomic_DNA"/>
</dbReference>
<dbReference type="Pfam" id="PF20107">
    <property type="entry name" value="DUF6497"/>
    <property type="match status" value="1"/>
</dbReference>
<evidence type="ECO:0000313" key="1">
    <source>
        <dbReference type="EMBL" id="SHF42917.1"/>
    </source>
</evidence>
<sequence>MPSGLEISLYDVILDANSQVARFRFLVPDIAPDAGNKTFGDVIDDLQYVCDSVIVPALHDNGWVSGDVVLSVSDRPVDFGAYDSQVVQFFQPFRLEGDTCVWEDF</sequence>
<protein>
    <submittedName>
        <fullName evidence="1">Uncharacterized protein</fullName>
    </submittedName>
</protein>
<evidence type="ECO:0000313" key="2">
    <source>
        <dbReference type="Proteomes" id="UP000183987"/>
    </source>
</evidence>
<gene>
    <name evidence="1" type="ORF">SAMN05444339_10652</name>
</gene>
<dbReference type="AlphaFoldDB" id="A0A1M5BKY4"/>
<dbReference type="Proteomes" id="UP000183987">
    <property type="component" value="Unassembled WGS sequence"/>
</dbReference>
<organism evidence="1 2">
    <name type="scientific">Loktanella atrilutea</name>
    <dbReference type="NCBI Taxonomy" id="366533"/>
    <lineage>
        <taxon>Bacteria</taxon>
        <taxon>Pseudomonadati</taxon>
        <taxon>Pseudomonadota</taxon>
        <taxon>Alphaproteobacteria</taxon>
        <taxon>Rhodobacterales</taxon>
        <taxon>Roseobacteraceae</taxon>
        <taxon>Loktanella</taxon>
    </lineage>
</organism>
<keyword evidence="2" id="KW-1185">Reference proteome</keyword>
<dbReference type="InterPro" id="IPR045467">
    <property type="entry name" value="DUF6497"/>
</dbReference>
<accession>A0A1M5BKY4</accession>
<dbReference type="STRING" id="366533.SAMN05444339_10652"/>
<reference evidence="2" key="1">
    <citation type="submission" date="2016-11" db="EMBL/GenBank/DDBJ databases">
        <authorList>
            <person name="Varghese N."/>
            <person name="Submissions S."/>
        </authorList>
    </citation>
    <scope>NUCLEOTIDE SEQUENCE [LARGE SCALE GENOMIC DNA]</scope>
    <source>
        <strain evidence="2">DSM 29326</strain>
    </source>
</reference>